<dbReference type="Proteomes" id="UP000002357">
    <property type="component" value="Chromosome"/>
</dbReference>
<feature type="compositionally biased region" description="Pro residues" evidence="1">
    <location>
        <begin position="306"/>
        <end position="318"/>
    </location>
</feature>
<feature type="region of interest" description="Disordered" evidence="1">
    <location>
        <begin position="147"/>
        <end position="180"/>
    </location>
</feature>
<reference evidence="2 3" key="1">
    <citation type="journal article" date="2010" name="Genome Biol. Evol.">
        <title>The sequence of a 1.8-mb bacterial linear plasmid reveals a rich evolutionary reservoir of secondary metabolic pathways.</title>
        <authorList>
            <person name="Medema M.H."/>
            <person name="Trefzer A."/>
            <person name="Kovalchuk A."/>
            <person name="van den Berg M."/>
            <person name="Mueller U."/>
            <person name="Heijne W."/>
            <person name="Wu L."/>
            <person name="Alam M.T."/>
            <person name="Ronning C.M."/>
            <person name="Nierman W.C."/>
            <person name="Bovenberg R.A.L."/>
            <person name="Breitling R."/>
            <person name="Takano E."/>
        </authorList>
    </citation>
    <scope>NUCLEOTIDE SEQUENCE [LARGE SCALE GENOMIC DNA]</scope>
    <source>
        <strain evidence="3">ATCC 27064 / DSM 738 / JCM 4710 / NBRC 13307 / NCIMB 12785 / NRRL 3585 / VKM Ac-602</strain>
    </source>
</reference>
<feature type="region of interest" description="Disordered" evidence="1">
    <location>
        <begin position="1"/>
        <end position="21"/>
    </location>
</feature>
<dbReference type="STRING" id="1901.BB341_05820"/>
<feature type="compositionally biased region" description="Polar residues" evidence="1">
    <location>
        <begin position="10"/>
        <end position="21"/>
    </location>
</feature>
<accession>B5H1T9</accession>
<feature type="compositionally biased region" description="Low complexity" evidence="1">
    <location>
        <begin position="364"/>
        <end position="377"/>
    </location>
</feature>
<dbReference type="eggNOG" id="ENOG5033TPP">
    <property type="taxonomic scope" value="Bacteria"/>
</dbReference>
<dbReference type="AlphaFoldDB" id="B5H1T9"/>
<feature type="compositionally biased region" description="Low complexity" evidence="1">
    <location>
        <begin position="274"/>
        <end position="295"/>
    </location>
</feature>
<organism evidence="2 3">
    <name type="scientific">Streptomyces clavuligerus</name>
    <dbReference type="NCBI Taxonomy" id="1901"/>
    <lineage>
        <taxon>Bacteria</taxon>
        <taxon>Bacillati</taxon>
        <taxon>Actinomycetota</taxon>
        <taxon>Actinomycetes</taxon>
        <taxon>Kitasatosporales</taxon>
        <taxon>Streptomycetaceae</taxon>
        <taxon>Streptomyces</taxon>
    </lineage>
</organism>
<dbReference type="GeneID" id="93728928"/>
<evidence type="ECO:0000256" key="1">
    <source>
        <dbReference type="SAM" id="MobiDB-lite"/>
    </source>
</evidence>
<name>B5H1T9_STRCL</name>
<gene>
    <name evidence="2" type="ORF">SCLAV_4619</name>
</gene>
<feature type="compositionally biased region" description="Low complexity" evidence="1">
    <location>
        <begin position="461"/>
        <end position="471"/>
    </location>
</feature>
<feature type="compositionally biased region" description="Gly residues" evidence="1">
    <location>
        <begin position="472"/>
        <end position="482"/>
    </location>
</feature>
<dbReference type="EMBL" id="CM000913">
    <property type="protein sequence ID" value="EFG09691.1"/>
    <property type="molecule type" value="Genomic_DNA"/>
</dbReference>
<evidence type="ECO:0000313" key="3">
    <source>
        <dbReference type="Proteomes" id="UP000002357"/>
    </source>
</evidence>
<dbReference type="KEGG" id="sclf:BB341_05820"/>
<feature type="region of interest" description="Disordered" evidence="1">
    <location>
        <begin position="344"/>
        <end position="509"/>
    </location>
</feature>
<protein>
    <submittedName>
        <fullName evidence="2">Uncharacterized protein</fullName>
    </submittedName>
</protein>
<keyword evidence="3" id="KW-1185">Reference proteome</keyword>
<feature type="region of interest" description="Disordered" evidence="1">
    <location>
        <begin position="227"/>
        <end position="331"/>
    </location>
</feature>
<dbReference type="RefSeq" id="WP_003958236.1">
    <property type="nucleotide sequence ID" value="NZ_CM000913.1"/>
</dbReference>
<sequence length="522" mass="53781">MGENARRNLTPEQRQTADTTRIETQYAAVDVVEEVTSALGRIGFADRSPGGFFGRTDFENARLNDMLDLVETADPADLESAGDALERATRALNRAAESLKGHVDATEWKGVGATEFQRYGRDLVRYASDLATYANAVGSQMKVASEGLTSVRNSKPPRDGRADPRRAEDFPPDERTQDNPEYTAAVKAEKHRQEAINQLNRLASYYAVSAQSLAAQEPPRMPRALAADVPRPRRTSQEPGGSEQGAGRAGPVDTSLQPRHGDRPEAVGTRQAGSVDTTTPSVVLPSSPSTPSPGSAMKLDNATAPPLLPSVPSTPPVTSPGGPSATSVTPVLPVVPGLAPNKAVPGKAVPGVSAGPKTVGGGPATPAAGRPGTEGAGKPVARRNEAAERAGVVGGTSAFGRGGSVGPVTSMGQQGPVAGRAAGRADGIVGGTPQRAASGAPGAFRGVPASNGIVGTPRGDSAASRSRTSGPSTGGVGPVGGRPGHRQPMREEEGNTSTRPDYLTEDEDTWAVRRRVVPPVIE</sequence>
<proteinExistence type="predicted"/>
<feature type="compositionally biased region" description="Basic and acidic residues" evidence="1">
    <location>
        <begin position="156"/>
        <end position="178"/>
    </location>
</feature>
<evidence type="ECO:0000313" key="2">
    <source>
        <dbReference type="EMBL" id="EFG09691.1"/>
    </source>
</evidence>
<dbReference type="OrthoDB" id="4337967at2"/>